<dbReference type="CDD" id="cd00303">
    <property type="entry name" value="retropepsin_like"/>
    <property type="match status" value="1"/>
</dbReference>
<dbReference type="STRING" id="1802597.A2Z24_01445"/>
<evidence type="ECO:0008006" key="3">
    <source>
        <dbReference type="Google" id="ProtNLM"/>
    </source>
</evidence>
<accession>A0A1G1WF06</accession>
<name>A0A1G1WF06_9BACT</name>
<evidence type="ECO:0000313" key="1">
    <source>
        <dbReference type="EMBL" id="OGY26211.1"/>
    </source>
</evidence>
<dbReference type="InterPro" id="IPR021109">
    <property type="entry name" value="Peptidase_aspartic_dom_sf"/>
</dbReference>
<evidence type="ECO:0000313" key="2">
    <source>
        <dbReference type="Proteomes" id="UP000177588"/>
    </source>
</evidence>
<dbReference type="Proteomes" id="UP000177588">
    <property type="component" value="Unassembled WGS sequence"/>
</dbReference>
<dbReference type="AlphaFoldDB" id="A0A1G1WF06"/>
<comment type="caution">
    <text evidence="1">The sequence shown here is derived from an EMBL/GenBank/DDBJ whole genome shotgun (WGS) entry which is preliminary data.</text>
</comment>
<protein>
    <recommendedName>
        <fullName evidence="3">Peptidase A2 domain-containing protein</fullName>
    </recommendedName>
</protein>
<dbReference type="Gene3D" id="2.40.70.10">
    <property type="entry name" value="Acid Proteases"/>
    <property type="match status" value="1"/>
</dbReference>
<dbReference type="EMBL" id="MHCT01000013">
    <property type="protein sequence ID" value="OGY26211.1"/>
    <property type="molecule type" value="Genomic_DNA"/>
</dbReference>
<reference evidence="1 2" key="1">
    <citation type="journal article" date="2016" name="Nat. Commun.">
        <title>Thousands of microbial genomes shed light on interconnected biogeochemical processes in an aquifer system.</title>
        <authorList>
            <person name="Anantharaman K."/>
            <person name="Brown C.T."/>
            <person name="Hug L.A."/>
            <person name="Sharon I."/>
            <person name="Castelle C.J."/>
            <person name="Probst A.J."/>
            <person name="Thomas B.C."/>
            <person name="Singh A."/>
            <person name="Wilkins M.J."/>
            <person name="Karaoz U."/>
            <person name="Brodie E.L."/>
            <person name="Williams K.H."/>
            <person name="Hubbard S.S."/>
            <person name="Banfield J.F."/>
        </authorList>
    </citation>
    <scope>NUCLEOTIDE SEQUENCE [LARGE SCALE GENOMIC DNA]</scope>
</reference>
<sequence>MIRIPYTKLPSVSQKEVYLPLVKVRLGYKKTHKITPTLIVALVDSGADVCFCSEQIGAWLGIQFTKIKKETTFTAANSTPFTTKPEVLRLYAYGEDYDCKFYFTDVLPRHTPIILGQLGFFDHFKILFDFKNKVIELG</sequence>
<proteinExistence type="predicted"/>
<gene>
    <name evidence="1" type="ORF">A2Z24_01445</name>
</gene>
<organism evidence="1 2">
    <name type="scientific">Candidatus Woykebacteria bacterium RBG_16_44_10</name>
    <dbReference type="NCBI Taxonomy" id="1802597"/>
    <lineage>
        <taxon>Bacteria</taxon>
        <taxon>Candidatus Woykeibacteriota</taxon>
    </lineage>
</organism>